<dbReference type="AlphaFoldDB" id="A0A1Y2H8H8"/>
<evidence type="ECO:0000313" key="2">
    <source>
        <dbReference type="Proteomes" id="UP000193411"/>
    </source>
</evidence>
<evidence type="ECO:0000313" key="1">
    <source>
        <dbReference type="EMBL" id="ORZ30304.1"/>
    </source>
</evidence>
<reference evidence="1 2" key="1">
    <citation type="submission" date="2016-07" db="EMBL/GenBank/DDBJ databases">
        <title>Pervasive Adenine N6-methylation of Active Genes in Fungi.</title>
        <authorList>
            <consortium name="DOE Joint Genome Institute"/>
            <person name="Mondo S.J."/>
            <person name="Dannebaum R.O."/>
            <person name="Kuo R.C."/>
            <person name="Labutti K."/>
            <person name="Haridas S."/>
            <person name="Kuo A."/>
            <person name="Salamov A."/>
            <person name="Ahrendt S.R."/>
            <person name="Lipzen A."/>
            <person name="Sullivan W."/>
            <person name="Andreopoulos W.B."/>
            <person name="Clum A."/>
            <person name="Lindquist E."/>
            <person name="Daum C."/>
            <person name="Ramamoorthy G.K."/>
            <person name="Gryganskyi A."/>
            <person name="Culley D."/>
            <person name="Magnuson J.K."/>
            <person name="James T.Y."/>
            <person name="O'Malley M.A."/>
            <person name="Stajich J.E."/>
            <person name="Spatafora J.W."/>
            <person name="Visel A."/>
            <person name="Grigoriev I.V."/>
        </authorList>
    </citation>
    <scope>NUCLEOTIDE SEQUENCE [LARGE SCALE GENOMIC DNA]</scope>
    <source>
        <strain evidence="1 2">PL171</strain>
    </source>
</reference>
<organism evidence="1 2">
    <name type="scientific">Catenaria anguillulae PL171</name>
    <dbReference type="NCBI Taxonomy" id="765915"/>
    <lineage>
        <taxon>Eukaryota</taxon>
        <taxon>Fungi</taxon>
        <taxon>Fungi incertae sedis</taxon>
        <taxon>Blastocladiomycota</taxon>
        <taxon>Blastocladiomycetes</taxon>
        <taxon>Blastocladiales</taxon>
        <taxon>Catenariaceae</taxon>
        <taxon>Catenaria</taxon>
    </lineage>
</organism>
<sequence length="141" mass="15578">MMSAHINFGLKNDGKLDQTNWEIVACFGKKSPTIMTNSNVDRHKINWAVIHKIAHKCLIANSTPDEDDNINPDLFRVFLLLAALGVNESVPELTDSEKQQIRSHNDHDTGNLLALLPVFVGMRINAFPLNGPALDPSLPPS</sequence>
<proteinExistence type="predicted"/>
<protein>
    <submittedName>
        <fullName evidence="1">Uncharacterized protein</fullName>
    </submittedName>
</protein>
<gene>
    <name evidence="1" type="ORF">BCR44DRAFT_27399</name>
</gene>
<accession>A0A1Y2H8H8</accession>
<dbReference type="EMBL" id="MCFL01000089">
    <property type="protein sequence ID" value="ORZ30304.1"/>
    <property type="molecule type" value="Genomic_DNA"/>
</dbReference>
<comment type="caution">
    <text evidence="1">The sequence shown here is derived from an EMBL/GenBank/DDBJ whole genome shotgun (WGS) entry which is preliminary data.</text>
</comment>
<name>A0A1Y2H8H8_9FUNG</name>
<keyword evidence="2" id="KW-1185">Reference proteome</keyword>
<dbReference type="Proteomes" id="UP000193411">
    <property type="component" value="Unassembled WGS sequence"/>
</dbReference>